<dbReference type="InterPro" id="IPR035093">
    <property type="entry name" value="RelE/ParE_toxin_dom_sf"/>
</dbReference>
<keyword evidence="4" id="KW-1185">Reference proteome</keyword>
<comment type="similarity">
    <text evidence="1">Belongs to the RelE toxin family.</text>
</comment>
<evidence type="ECO:0000313" key="4">
    <source>
        <dbReference type="Proteomes" id="UP000006695"/>
    </source>
</evidence>
<dbReference type="RefSeq" id="WP_011938170.1">
    <property type="nucleotide sequence ID" value="NC_009483.1"/>
</dbReference>
<dbReference type="HOGENOM" id="CLU_147162_13_1_7"/>
<evidence type="ECO:0000256" key="1">
    <source>
        <dbReference type="ARBA" id="ARBA00006226"/>
    </source>
</evidence>
<dbReference type="KEGG" id="gur:Gura_1248"/>
<accession>A5GAE4</accession>
<name>A5GAE4_GEOUR</name>
<organism evidence="3 4">
    <name type="scientific">Geotalea uraniireducens (strain Rf4)</name>
    <name type="common">Geobacter uraniireducens</name>
    <dbReference type="NCBI Taxonomy" id="351605"/>
    <lineage>
        <taxon>Bacteria</taxon>
        <taxon>Pseudomonadati</taxon>
        <taxon>Thermodesulfobacteriota</taxon>
        <taxon>Desulfuromonadia</taxon>
        <taxon>Geobacterales</taxon>
        <taxon>Geobacteraceae</taxon>
        <taxon>Geotalea</taxon>
    </lineage>
</organism>
<proteinExistence type="inferred from homology"/>
<sequence length="133" mass="14864">MRIEWLEAAIYDLQRLREFIRPHNKEAAQLAFRAIRAAVVPLETNPRIGKPAEDLPDCHDLVIPFGAAGYVLRYRIQGDTIFIIAVKHGKEAGFSGHTPSGWMVNDPVEETYGMLADSGPSLAGEHLEERRKA</sequence>
<dbReference type="Pfam" id="PF05016">
    <property type="entry name" value="ParE_toxin"/>
    <property type="match status" value="1"/>
</dbReference>
<evidence type="ECO:0000256" key="2">
    <source>
        <dbReference type="ARBA" id="ARBA00022649"/>
    </source>
</evidence>
<reference evidence="3 4" key="1">
    <citation type="submission" date="2007-05" db="EMBL/GenBank/DDBJ databases">
        <title>Complete sequence of Geobacter uraniireducens Rf4.</title>
        <authorList>
            <consortium name="US DOE Joint Genome Institute"/>
            <person name="Copeland A."/>
            <person name="Lucas S."/>
            <person name="Lapidus A."/>
            <person name="Barry K."/>
            <person name="Detter J.C."/>
            <person name="Glavina del Rio T."/>
            <person name="Hammon N."/>
            <person name="Israni S."/>
            <person name="Dalin E."/>
            <person name="Tice H."/>
            <person name="Pitluck S."/>
            <person name="Chertkov O."/>
            <person name="Brettin T."/>
            <person name="Bruce D."/>
            <person name="Han C."/>
            <person name="Schmutz J."/>
            <person name="Larimer F."/>
            <person name="Land M."/>
            <person name="Hauser L."/>
            <person name="Kyrpides N."/>
            <person name="Mikhailova N."/>
            <person name="Shelobolina E."/>
            <person name="Aklujkar M."/>
            <person name="Lovley D."/>
            <person name="Richardson P."/>
        </authorList>
    </citation>
    <scope>NUCLEOTIDE SEQUENCE [LARGE SCALE GENOMIC DNA]</scope>
    <source>
        <strain evidence="3 4">Rf4</strain>
    </source>
</reference>
<dbReference type="EMBL" id="CP000698">
    <property type="protein sequence ID" value="ABQ25452.1"/>
    <property type="molecule type" value="Genomic_DNA"/>
</dbReference>
<dbReference type="InterPro" id="IPR007712">
    <property type="entry name" value="RelE/ParE_toxin"/>
</dbReference>
<dbReference type="PANTHER" id="PTHR33755">
    <property type="entry name" value="TOXIN PARE1-RELATED"/>
    <property type="match status" value="1"/>
</dbReference>
<dbReference type="InterPro" id="IPR051803">
    <property type="entry name" value="TA_system_RelE-like_toxin"/>
</dbReference>
<dbReference type="Proteomes" id="UP000006695">
    <property type="component" value="Chromosome"/>
</dbReference>
<dbReference type="Gene3D" id="3.30.2310.20">
    <property type="entry name" value="RelE-like"/>
    <property type="match status" value="1"/>
</dbReference>
<evidence type="ECO:0000313" key="3">
    <source>
        <dbReference type="EMBL" id="ABQ25452.1"/>
    </source>
</evidence>
<dbReference type="AlphaFoldDB" id="A5GAE4"/>
<dbReference type="STRING" id="351605.Gura_1248"/>
<protein>
    <submittedName>
        <fullName evidence="3">Plasmid stabilization system</fullName>
    </submittedName>
</protein>
<keyword evidence="2" id="KW-1277">Toxin-antitoxin system</keyword>
<gene>
    <name evidence="3" type="ordered locus">Gura_1248</name>
</gene>
<dbReference type="PANTHER" id="PTHR33755:SF7">
    <property type="entry name" value="TOXIN MODULE OF TOXIN-ANTITOXIN SYSTEM RELE_STBE FAMILY"/>
    <property type="match status" value="1"/>
</dbReference>
<dbReference type="OrthoDB" id="121597at2"/>